<keyword evidence="7" id="KW-1185">Reference proteome</keyword>
<evidence type="ECO:0000313" key="6">
    <source>
        <dbReference type="EMBL" id="MBA8825078.1"/>
    </source>
</evidence>
<dbReference type="EMBL" id="JACGWZ010000003">
    <property type="protein sequence ID" value="MBA8825078.1"/>
    <property type="molecule type" value="Genomic_DNA"/>
</dbReference>
<dbReference type="PANTHER" id="PTHR43918">
    <property type="entry name" value="ACETYLCHOLINESTERASE"/>
    <property type="match status" value="1"/>
</dbReference>
<evidence type="ECO:0000256" key="1">
    <source>
        <dbReference type="ARBA" id="ARBA00005964"/>
    </source>
</evidence>
<dbReference type="InterPro" id="IPR002018">
    <property type="entry name" value="CarbesteraseB"/>
</dbReference>
<gene>
    <name evidence="6" type="ORF">FHX42_002429</name>
</gene>
<dbReference type="GO" id="GO:0052689">
    <property type="term" value="F:carboxylic ester hydrolase activity"/>
    <property type="evidence" value="ECO:0007669"/>
    <property type="project" value="TreeGrafter"/>
</dbReference>
<evidence type="ECO:0000256" key="3">
    <source>
        <dbReference type="RuleBase" id="RU361235"/>
    </source>
</evidence>
<organism evidence="6 7">
    <name type="scientific">Halosaccharopolyspora lacisalsi</name>
    <dbReference type="NCBI Taxonomy" id="1000566"/>
    <lineage>
        <taxon>Bacteria</taxon>
        <taxon>Bacillati</taxon>
        <taxon>Actinomycetota</taxon>
        <taxon>Actinomycetes</taxon>
        <taxon>Pseudonocardiales</taxon>
        <taxon>Pseudonocardiaceae</taxon>
        <taxon>Halosaccharopolyspora</taxon>
    </lineage>
</organism>
<dbReference type="Gene3D" id="3.40.50.1820">
    <property type="entry name" value="alpha/beta hydrolase"/>
    <property type="match status" value="1"/>
</dbReference>
<feature type="domain" description="Carboxylesterase type B" evidence="5">
    <location>
        <begin position="41"/>
        <end position="533"/>
    </location>
</feature>
<dbReference type="Pfam" id="PF00135">
    <property type="entry name" value="COesterase"/>
    <property type="match status" value="1"/>
</dbReference>
<sequence length="539" mass="58652">MTRADTGVRRRSLVPRALLSSFAALLLMLTTTATAAPPRPSAVVSTDEGLVRGQVHDEYRLFQGIPYAEPPVGDLRWRPPRPAAAWNGVRDATYPRSRCPQPTRPGQQQQRPGFDEDCLYLNVTTPVSAKRTNGSKPPVMVWVHGGNNETGSGSRYDARELAVRGNVVVVTINYRLGALGFLAHPALEVGDDRKLQAGNYGLLDQQAALRWVQRNAKAFGGNPNNVTLFGESSGSADSCANLASPEAAGLFHKVIAQSYSCTAATRTEREAQRSASEFAARVGCGRGGARQVATCLRRLDPATLVETGLSNPYPVAGGDDVLPLEPRTALRRGRFNKVPVMHGNTLDEMRLFIAREFPEPISAAQYEGIVRERYPKRAAEILARYPAAEYPSPRIALATAATDGIGPLSTCRHLEAYRLFAGSGVPTYAYQFADRDAPSPVDVPDFDEGAAHTTELEYLFPGPLGAEPTPPQQRLSESMMSYWTSFARRGRPSAPRAPEWPRFHTSDDVLSLAPGPGGVHTTNVASNSDCAYWKKHFRE</sequence>
<comment type="similarity">
    <text evidence="1 3">Belongs to the type-B carboxylesterase/lipase family.</text>
</comment>
<dbReference type="Proteomes" id="UP000569329">
    <property type="component" value="Unassembled WGS sequence"/>
</dbReference>
<evidence type="ECO:0000256" key="2">
    <source>
        <dbReference type="ARBA" id="ARBA00022801"/>
    </source>
</evidence>
<dbReference type="SUPFAM" id="SSF53474">
    <property type="entry name" value="alpha/beta-Hydrolases"/>
    <property type="match status" value="1"/>
</dbReference>
<comment type="caution">
    <text evidence="6">The sequence shown here is derived from an EMBL/GenBank/DDBJ whole genome shotgun (WGS) entry which is preliminary data.</text>
</comment>
<feature type="signal peptide" evidence="3">
    <location>
        <begin position="1"/>
        <end position="35"/>
    </location>
</feature>
<keyword evidence="3" id="KW-0732">Signal</keyword>
<keyword evidence="2 3" id="KW-0378">Hydrolase</keyword>
<dbReference type="InterPro" id="IPR050654">
    <property type="entry name" value="AChE-related_enzymes"/>
</dbReference>
<dbReference type="EC" id="3.1.1.-" evidence="3"/>
<evidence type="ECO:0000256" key="4">
    <source>
        <dbReference type="SAM" id="MobiDB-lite"/>
    </source>
</evidence>
<dbReference type="RefSeq" id="WP_182544320.1">
    <property type="nucleotide sequence ID" value="NZ_JACGWZ010000003.1"/>
</dbReference>
<evidence type="ECO:0000259" key="5">
    <source>
        <dbReference type="Pfam" id="PF00135"/>
    </source>
</evidence>
<proteinExistence type="inferred from homology"/>
<dbReference type="PROSITE" id="PS00122">
    <property type="entry name" value="CARBOXYLESTERASE_B_1"/>
    <property type="match status" value="1"/>
</dbReference>
<evidence type="ECO:0000313" key="7">
    <source>
        <dbReference type="Proteomes" id="UP000569329"/>
    </source>
</evidence>
<feature type="chain" id="PRO_5033097964" description="Carboxylic ester hydrolase" evidence="3">
    <location>
        <begin position="36"/>
        <end position="539"/>
    </location>
</feature>
<accession>A0A839E2B2</accession>
<protein>
    <recommendedName>
        <fullName evidence="3">Carboxylic ester hydrolase</fullName>
        <ecNumber evidence="3">3.1.1.-</ecNumber>
    </recommendedName>
</protein>
<feature type="compositionally biased region" description="Low complexity" evidence="4">
    <location>
        <begin position="100"/>
        <end position="112"/>
    </location>
</feature>
<dbReference type="InterPro" id="IPR019826">
    <property type="entry name" value="Carboxylesterase_B_AS"/>
</dbReference>
<dbReference type="AlphaFoldDB" id="A0A839E2B2"/>
<reference evidence="6 7" key="1">
    <citation type="submission" date="2020-07" db="EMBL/GenBank/DDBJ databases">
        <title>Sequencing the genomes of 1000 actinobacteria strains.</title>
        <authorList>
            <person name="Klenk H.-P."/>
        </authorList>
    </citation>
    <scope>NUCLEOTIDE SEQUENCE [LARGE SCALE GENOMIC DNA]</scope>
    <source>
        <strain evidence="6 7">DSM 45975</strain>
    </source>
</reference>
<name>A0A839E2B2_9PSEU</name>
<dbReference type="InterPro" id="IPR029058">
    <property type="entry name" value="AB_hydrolase_fold"/>
</dbReference>
<dbReference type="PANTHER" id="PTHR43918:SF4">
    <property type="entry name" value="CARBOXYLIC ESTER HYDROLASE"/>
    <property type="match status" value="1"/>
</dbReference>
<feature type="region of interest" description="Disordered" evidence="4">
    <location>
        <begin position="92"/>
        <end position="113"/>
    </location>
</feature>